<sequence length="503" mass="55322">MLKITIENNSSKTAVNINVNINGRENMQIPDHKTKIVCTIGPASSSEEVLRELVLAGMNVARINFSHGDFESHGKVIRRIRNVAEELDRTIAILADLPGPKIRIGKLKKEPLVLYKGNRIILTVDETSGSEDRIPVSYKQLPESVSPGSLIYLSDGFIQLLCLEISGKDVICEVMVGGQLYSHKGLNLPGAKIFLDPVTEHDFKILEFALNEDVDAISISFVEKAEDIRKVRNFASTMGKPVYVVSKIERSQAVQNIEEILEETDALMVARGDLGVEIPIQEVPSVQKELIRSAKLLSIPVITATHMLASMTDNVRPTRAEATDVANAILDGTDAVMLSEETAVGNYPVETVEMMAKIAKTTENWRSRTKWGLDTMLKGITAQEMSVDEVIALQVNEALQKLPVAAVLTPTRSGATPRRLSRFKPEPWILAFTRFPKTRSSLALSYGVYPIIVKKAFENWETETTEKAKKLGFAKSGDLVVFTQGPASGKPGGTNMLKILTLD</sequence>
<dbReference type="InterPro" id="IPR018209">
    <property type="entry name" value="Pyrv_Knase_AS"/>
</dbReference>
<evidence type="ECO:0000256" key="15">
    <source>
        <dbReference type="ARBA" id="ARBA00023317"/>
    </source>
</evidence>
<reference evidence="21 22" key="1">
    <citation type="submission" date="2014-07" db="EMBL/GenBank/DDBJ databases">
        <title>Methanogenic archaea and the global carbon cycle.</title>
        <authorList>
            <person name="Henriksen J.R."/>
            <person name="Luke J."/>
            <person name="Reinhart S."/>
            <person name="Benedict M.N."/>
            <person name="Youngblut N.D."/>
            <person name="Metcalf M.E."/>
            <person name="Whitaker R.J."/>
            <person name="Metcalf W.W."/>
        </authorList>
    </citation>
    <scope>NUCLEOTIDE SEQUENCE [LARGE SCALE GENOMIC DNA]</scope>
    <source>
        <strain evidence="21 22">HI350</strain>
    </source>
</reference>
<dbReference type="KEGG" id="msz:MSSIH_3165"/>
<dbReference type="InterPro" id="IPR015795">
    <property type="entry name" value="Pyrv_Knase_C"/>
</dbReference>
<comment type="similarity">
    <text evidence="4 18">Belongs to the pyruvate kinase family.</text>
</comment>
<evidence type="ECO:0000256" key="7">
    <source>
        <dbReference type="ARBA" id="ARBA00022679"/>
    </source>
</evidence>
<dbReference type="GO" id="GO:0000287">
    <property type="term" value="F:magnesium ion binding"/>
    <property type="evidence" value="ECO:0007669"/>
    <property type="project" value="UniProtKB-UniRule"/>
</dbReference>
<dbReference type="InterPro" id="IPR040442">
    <property type="entry name" value="Pyrv_kinase-like_dom_sf"/>
</dbReference>
<dbReference type="AlphaFoldDB" id="A0A0E3PGI9"/>
<evidence type="ECO:0000256" key="14">
    <source>
        <dbReference type="ARBA" id="ARBA00023152"/>
    </source>
</evidence>
<dbReference type="NCBIfam" id="NF004978">
    <property type="entry name" value="PRK06354.1"/>
    <property type="match status" value="1"/>
</dbReference>
<keyword evidence="11" id="KW-0067">ATP-binding</keyword>
<evidence type="ECO:0000256" key="17">
    <source>
        <dbReference type="NCBIfam" id="TIGR01064"/>
    </source>
</evidence>
<keyword evidence="7 18" id="KW-0808">Transferase</keyword>
<dbReference type="GO" id="GO:0005524">
    <property type="term" value="F:ATP binding"/>
    <property type="evidence" value="ECO:0007669"/>
    <property type="project" value="UniProtKB-KW"/>
</dbReference>
<evidence type="ECO:0000313" key="22">
    <source>
        <dbReference type="Proteomes" id="UP000033092"/>
    </source>
</evidence>
<keyword evidence="15 21" id="KW-0670">Pyruvate</keyword>
<dbReference type="Pfam" id="PF02887">
    <property type="entry name" value="PK_C"/>
    <property type="match status" value="1"/>
</dbReference>
<dbReference type="FunFam" id="2.40.33.10:FF:000001">
    <property type="entry name" value="Pyruvate kinase"/>
    <property type="match status" value="1"/>
</dbReference>
<evidence type="ECO:0000259" key="19">
    <source>
        <dbReference type="Pfam" id="PF00224"/>
    </source>
</evidence>
<evidence type="ECO:0000256" key="13">
    <source>
        <dbReference type="ARBA" id="ARBA00022958"/>
    </source>
</evidence>
<evidence type="ECO:0000256" key="12">
    <source>
        <dbReference type="ARBA" id="ARBA00022842"/>
    </source>
</evidence>
<evidence type="ECO:0000256" key="11">
    <source>
        <dbReference type="ARBA" id="ARBA00022840"/>
    </source>
</evidence>
<dbReference type="FunFam" id="3.40.1380.20:FF:000013">
    <property type="entry name" value="Pyruvate kinase"/>
    <property type="match status" value="1"/>
</dbReference>
<dbReference type="UniPathway" id="UPA00109">
    <property type="reaction ID" value="UER00188"/>
</dbReference>
<dbReference type="InterPro" id="IPR036918">
    <property type="entry name" value="Pyrv_Knase_C_sf"/>
</dbReference>
<dbReference type="InterPro" id="IPR001697">
    <property type="entry name" value="Pyr_Knase"/>
</dbReference>
<comment type="subunit">
    <text evidence="5">Homotetramer.</text>
</comment>
<dbReference type="PANTHER" id="PTHR11817">
    <property type="entry name" value="PYRUVATE KINASE"/>
    <property type="match status" value="1"/>
</dbReference>
<keyword evidence="13" id="KW-0630">Potassium</keyword>
<dbReference type="Gene3D" id="3.20.20.60">
    <property type="entry name" value="Phosphoenolpyruvate-binding domains"/>
    <property type="match status" value="1"/>
</dbReference>
<proteinExistence type="inferred from homology"/>
<dbReference type="Pfam" id="PF00224">
    <property type="entry name" value="PK"/>
    <property type="match status" value="1"/>
</dbReference>
<evidence type="ECO:0000256" key="2">
    <source>
        <dbReference type="ARBA" id="ARBA00001958"/>
    </source>
</evidence>
<name>A0A0E3PGI9_9EURY</name>
<dbReference type="InterPro" id="IPR015793">
    <property type="entry name" value="Pyrv_Knase_brl"/>
</dbReference>
<keyword evidence="8" id="KW-0479">Metal-binding</keyword>
<evidence type="ECO:0000256" key="16">
    <source>
        <dbReference type="ARBA" id="ARBA00048152"/>
    </source>
</evidence>
<dbReference type="SUPFAM" id="SSF52935">
    <property type="entry name" value="PK C-terminal domain-like"/>
    <property type="match status" value="1"/>
</dbReference>
<dbReference type="HOGENOM" id="CLU_015439_0_2_2"/>
<dbReference type="SUPFAM" id="SSF50800">
    <property type="entry name" value="PK beta-barrel domain-like"/>
    <property type="match status" value="1"/>
</dbReference>
<evidence type="ECO:0000256" key="5">
    <source>
        <dbReference type="ARBA" id="ARBA00011881"/>
    </source>
</evidence>
<dbReference type="PRINTS" id="PR01050">
    <property type="entry name" value="PYRUVTKNASE"/>
</dbReference>
<dbReference type="GO" id="GO:0016301">
    <property type="term" value="F:kinase activity"/>
    <property type="evidence" value="ECO:0007669"/>
    <property type="project" value="UniProtKB-KW"/>
</dbReference>
<dbReference type="InterPro" id="IPR015813">
    <property type="entry name" value="Pyrv/PenolPyrv_kinase-like_dom"/>
</dbReference>
<dbReference type="InterPro" id="IPR015806">
    <property type="entry name" value="Pyrv_Knase_insert_dom_sf"/>
</dbReference>
<dbReference type="Proteomes" id="UP000033092">
    <property type="component" value="Chromosome"/>
</dbReference>
<evidence type="ECO:0000256" key="6">
    <source>
        <dbReference type="ARBA" id="ARBA00012142"/>
    </source>
</evidence>
<protein>
    <recommendedName>
        <fullName evidence="6 17">Pyruvate kinase</fullName>
        <ecNumber evidence="6 17">2.7.1.40</ecNumber>
    </recommendedName>
</protein>
<feature type="domain" description="Pyruvate kinase C-terminal" evidence="20">
    <location>
        <begin position="390"/>
        <end position="500"/>
    </location>
</feature>
<evidence type="ECO:0000256" key="9">
    <source>
        <dbReference type="ARBA" id="ARBA00022741"/>
    </source>
</evidence>
<organism evidence="21 22">
    <name type="scientific">Methanosarcina siciliae HI350</name>
    <dbReference type="NCBI Taxonomy" id="1434119"/>
    <lineage>
        <taxon>Archaea</taxon>
        <taxon>Methanobacteriati</taxon>
        <taxon>Methanobacteriota</taxon>
        <taxon>Stenosarchaea group</taxon>
        <taxon>Methanomicrobia</taxon>
        <taxon>Methanosarcinales</taxon>
        <taxon>Methanosarcinaceae</taxon>
        <taxon>Methanosarcina</taxon>
    </lineage>
</organism>
<evidence type="ECO:0000313" key="21">
    <source>
        <dbReference type="EMBL" id="AKB33855.1"/>
    </source>
</evidence>
<dbReference type="GO" id="GO:0004743">
    <property type="term" value="F:pyruvate kinase activity"/>
    <property type="evidence" value="ECO:0007669"/>
    <property type="project" value="UniProtKB-UniRule"/>
</dbReference>
<evidence type="ECO:0000256" key="10">
    <source>
        <dbReference type="ARBA" id="ARBA00022777"/>
    </source>
</evidence>
<evidence type="ECO:0000256" key="8">
    <source>
        <dbReference type="ARBA" id="ARBA00022723"/>
    </source>
</evidence>
<dbReference type="SUPFAM" id="SSF51621">
    <property type="entry name" value="Phosphoenolpyruvate/pyruvate domain"/>
    <property type="match status" value="1"/>
</dbReference>
<evidence type="ECO:0000256" key="4">
    <source>
        <dbReference type="ARBA" id="ARBA00008663"/>
    </source>
</evidence>
<dbReference type="PROSITE" id="PS00110">
    <property type="entry name" value="PYRUVATE_KINASE"/>
    <property type="match status" value="1"/>
</dbReference>
<comment type="catalytic activity">
    <reaction evidence="16 18">
        <text>pyruvate + ATP = phosphoenolpyruvate + ADP + H(+)</text>
        <dbReference type="Rhea" id="RHEA:18157"/>
        <dbReference type="ChEBI" id="CHEBI:15361"/>
        <dbReference type="ChEBI" id="CHEBI:15378"/>
        <dbReference type="ChEBI" id="CHEBI:30616"/>
        <dbReference type="ChEBI" id="CHEBI:58702"/>
        <dbReference type="ChEBI" id="CHEBI:456216"/>
        <dbReference type="EC" id="2.7.1.40"/>
    </reaction>
</comment>
<comment type="pathway">
    <text evidence="3 18">Carbohydrate degradation; glycolysis; pyruvate from D-glyceraldehyde 3-phosphate: step 5/5.</text>
</comment>
<dbReference type="Gene3D" id="3.40.1380.20">
    <property type="entry name" value="Pyruvate kinase, C-terminal domain"/>
    <property type="match status" value="1"/>
</dbReference>
<evidence type="ECO:0000256" key="3">
    <source>
        <dbReference type="ARBA" id="ARBA00004997"/>
    </source>
</evidence>
<comment type="cofactor">
    <cofactor evidence="2">
        <name>K(+)</name>
        <dbReference type="ChEBI" id="CHEBI:29103"/>
    </cofactor>
</comment>
<keyword evidence="14 18" id="KW-0324">Glycolysis</keyword>
<dbReference type="NCBIfam" id="NF004491">
    <property type="entry name" value="PRK05826.1"/>
    <property type="match status" value="1"/>
</dbReference>
<dbReference type="PATRIC" id="fig|1434119.4.peg.4120"/>
<keyword evidence="10 18" id="KW-0418">Kinase</keyword>
<evidence type="ECO:0000256" key="18">
    <source>
        <dbReference type="RuleBase" id="RU000504"/>
    </source>
</evidence>
<gene>
    <name evidence="21" type="ORF">MSSIH_3165</name>
</gene>
<keyword evidence="12 18" id="KW-0460">Magnesium</keyword>
<dbReference type="EMBL" id="CP009507">
    <property type="protein sequence ID" value="AKB33855.1"/>
    <property type="molecule type" value="Genomic_DNA"/>
</dbReference>
<comment type="cofactor">
    <cofactor evidence="1">
        <name>Mg(2+)</name>
        <dbReference type="ChEBI" id="CHEBI:18420"/>
    </cofactor>
</comment>
<dbReference type="NCBIfam" id="TIGR01064">
    <property type="entry name" value="pyruv_kin"/>
    <property type="match status" value="1"/>
</dbReference>
<keyword evidence="9" id="KW-0547">Nucleotide-binding</keyword>
<dbReference type="Gene3D" id="2.40.33.10">
    <property type="entry name" value="PK beta-barrel domain-like"/>
    <property type="match status" value="1"/>
</dbReference>
<dbReference type="EC" id="2.7.1.40" evidence="6 17"/>
<feature type="domain" description="Pyruvate kinase barrel" evidence="19">
    <location>
        <begin position="32"/>
        <end position="352"/>
    </location>
</feature>
<evidence type="ECO:0000259" key="20">
    <source>
        <dbReference type="Pfam" id="PF02887"/>
    </source>
</evidence>
<evidence type="ECO:0000256" key="1">
    <source>
        <dbReference type="ARBA" id="ARBA00001946"/>
    </source>
</evidence>
<accession>A0A0E3PGI9</accession>
<dbReference type="InterPro" id="IPR011037">
    <property type="entry name" value="Pyrv_Knase-like_insert_dom_sf"/>
</dbReference>
<dbReference type="GO" id="GO:0030955">
    <property type="term" value="F:potassium ion binding"/>
    <property type="evidence" value="ECO:0007669"/>
    <property type="project" value="UniProtKB-UniRule"/>
</dbReference>